<keyword evidence="1" id="KW-0732">Signal</keyword>
<feature type="signal peptide" evidence="1">
    <location>
        <begin position="1"/>
        <end position="16"/>
    </location>
</feature>
<accession>A0AAD7FG19</accession>
<reference evidence="2" key="1">
    <citation type="submission" date="2023-03" db="EMBL/GenBank/DDBJ databases">
        <title>Massive genome expansion in bonnet fungi (Mycena s.s.) driven by repeated elements and novel gene families across ecological guilds.</title>
        <authorList>
            <consortium name="Lawrence Berkeley National Laboratory"/>
            <person name="Harder C.B."/>
            <person name="Miyauchi S."/>
            <person name="Viragh M."/>
            <person name="Kuo A."/>
            <person name="Thoen E."/>
            <person name="Andreopoulos B."/>
            <person name="Lu D."/>
            <person name="Skrede I."/>
            <person name="Drula E."/>
            <person name="Henrissat B."/>
            <person name="Morin E."/>
            <person name="Kohler A."/>
            <person name="Barry K."/>
            <person name="LaButti K."/>
            <person name="Morin E."/>
            <person name="Salamov A."/>
            <person name="Lipzen A."/>
            <person name="Mereny Z."/>
            <person name="Hegedus B."/>
            <person name="Baldrian P."/>
            <person name="Stursova M."/>
            <person name="Weitz H."/>
            <person name="Taylor A."/>
            <person name="Grigoriev I.V."/>
            <person name="Nagy L.G."/>
            <person name="Martin F."/>
            <person name="Kauserud H."/>
        </authorList>
    </citation>
    <scope>NUCLEOTIDE SEQUENCE</scope>
    <source>
        <strain evidence="2">9284</strain>
    </source>
</reference>
<dbReference type="Proteomes" id="UP001221142">
    <property type="component" value="Unassembled WGS sequence"/>
</dbReference>
<proteinExistence type="predicted"/>
<evidence type="ECO:0000313" key="2">
    <source>
        <dbReference type="EMBL" id="KAJ7622075.1"/>
    </source>
</evidence>
<dbReference type="AlphaFoldDB" id="A0AAD7FG19"/>
<comment type="caution">
    <text evidence="2">The sequence shown here is derived from an EMBL/GenBank/DDBJ whole genome shotgun (WGS) entry which is preliminary data.</text>
</comment>
<dbReference type="EMBL" id="JARKIF010000015">
    <property type="protein sequence ID" value="KAJ7622075.1"/>
    <property type="molecule type" value="Genomic_DNA"/>
</dbReference>
<gene>
    <name evidence="2" type="ORF">FB45DRAFT_870310</name>
</gene>
<keyword evidence="3" id="KW-1185">Reference proteome</keyword>
<sequence>MQILAALFLFSSLAAATPIETHDPTFSARQIVSRYSFLREGPPIGCGLAPFLKCNGGNDQQVACQDTAGWACSVTGASPATANVTCAAECVSAEYFRWTYMRRHIPAINQLEVALVPGIGRS</sequence>
<name>A0AAD7FG19_9AGAR</name>
<evidence type="ECO:0000313" key="3">
    <source>
        <dbReference type="Proteomes" id="UP001221142"/>
    </source>
</evidence>
<organism evidence="2 3">
    <name type="scientific">Roridomyces roridus</name>
    <dbReference type="NCBI Taxonomy" id="1738132"/>
    <lineage>
        <taxon>Eukaryota</taxon>
        <taxon>Fungi</taxon>
        <taxon>Dikarya</taxon>
        <taxon>Basidiomycota</taxon>
        <taxon>Agaricomycotina</taxon>
        <taxon>Agaricomycetes</taxon>
        <taxon>Agaricomycetidae</taxon>
        <taxon>Agaricales</taxon>
        <taxon>Marasmiineae</taxon>
        <taxon>Mycenaceae</taxon>
        <taxon>Roridomyces</taxon>
    </lineage>
</organism>
<protein>
    <submittedName>
        <fullName evidence="2">Uncharacterized protein</fullName>
    </submittedName>
</protein>
<feature type="chain" id="PRO_5042261951" evidence="1">
    <location>
        <begin position="17"/>
        <end position="122"/>
    </location>
</feature>
<evidence type="ECO:0000256" key="1">
    <source>
        <dbReference type="SAM" id="SignalP"/>
    </source>
</evidence>